<dbReference type="EMBL" id="CACVAS010000116">
    <property type="protein sequence ID" value="CAA6821546.1"/>
    <property type="molecule type" value="Genomic_DNA"/>
</dbReference>
<keyword evidence="3" id="KW-0547">Nucleotide-binding</keyword>
<dbReference type="GO" id="GO:0008885">
    <property type="term" value="F:glutathionylspermidine synthase activity"/>
    <property type="evidence" value="ECO:0007669"/>
    <property type="project" value="UniProtKB-EC"/>
</dbReference>
<dbReference type="EC" id="6.3.1.8" evidence="7"/>
<evidence type="ECO:0000256" key="1">
    <source>
        <dbReference type="ARBA" id="ARBA00022598"/>
    </source>
</evidence>
<keyword evidence="5" id="KW-0460">Magnesium</keyword>
<evidence type="ECO:0000259" key="6">
    <source>
        <dbReference type="Pfam" id="PF03738"/>
    </source>
</evidence>
<evidence type="ECO:0000256" key="2">
    <source>
        <dbReference type="ARBA" id="ARBA00022723"/>
    </source>
</evidence>
<dbReference type="GO" id="GO:0046872">
    <property type="term" value="F:metal ion binding"/>
    <property type="evidence" value="ECO:0007669"/>
    <property type="project" value="UniProtKB-KW"/>
</dbReference>
<keyword evidence="1 7" id="KW-0436">Ligase</keyword>
<evidence type="ECO:0000256" key="4">
    <source>
        <dbReference type="ARBA" id="ARBA00022840"/>
    </source>
</evidence>
<feature type="domain" description="Glutathionylspermidine synthase pre-ATP-grasp-like" evidence="6">
    <location>
        <begin position="27"/>
        <end position="405"/>
    </location>
</feature>
<dbReference type="InterPro" id="IPR016185">
    <property type="entry name" value="PreATP-grasp_dom_sf"/>
</dbReference>
<accession>A0A6S6U267</accession>
<dbReference type="Gene3D" id="3.30.1490.330">
    <property type="match status" value="1"/>
</dbReference>
<gene>
    <name evidence="7" type="ORF">HELGO_WM19053</name>
</gene>
<evidence type="ECO:0000313" key="7">
    <source>
        <dbReference type="EMBL" id="CAA6821546.1"/>
    </source>
</evidence>
<organism evidence="7">
    <name type="scientific">uncultured Sulfurovum sp</name>
    <dbReference type="NCBI Taxonomy" id="269237"/>
    <lineage>
        <taxon>Bacteria</taxon>
        <taxon>Pseudomonadati</taxon>
        <taxon>Campylobacterota</taxon>
        <taxon>Epsilonproteobacteria</taxon>
        <taxon>Campylobacterales</taxon>
        <taxon>Sulfurovaceae</taxon>
        <taxon>Sulfurovum</taxon>
        <taxon>environmental samples</taxon>
    </lineage>
</organism>
<proteinExistence type="predicted"/>
<evidence type="ECO:0000256" key="3">
    <source>
        <dbReference type="ARBA" id="ARBA00022741"/>
    </source>
</evidence>
<dbReference type="SUPFAM" id="SSF52440">
    <property type="entry name" value="PreATP-grasp domain"/>
    <property type="match status" value="1"/>
</dbReference>
<dbReference type="AlphaFoldDB" id="A0A6S6U267"/>
<sequence length="406" mass="46245">METKSHQVNLVGLSVVNLQQTVPLDTDYLESLGFVWHTDTDETSYISNQLVVLTEDEAEAYYEATNALYDMYVEAAEHVVENDLFHEIGIPFNLVDVIKESWENDVHWHLYGRFDLAGGVDGKPIKLLEFNADTPTALFETAIIQWAMLKKNNLEEESQFNGLYEALVDNFKRLVTLEEDVSTFEERYDGWNFLFTSVRGNSEEENTVKLLQHIADEAGFQTEFAYIDDIEFSEEDGIEYNETSYELWFKLIPWEDIALEESDLAMILSNIIKNQKAIIFNPAYTLLFQSKGLLKVLWDLYPNHPLLLESSFEPLEGQKQVSKPIFGREGGNASILDENALEVESVGGDYANHKILYQAYTELATDTQGDSYQAGVFYAYEACGLGFRKGGKILDNMSKFVGHIVK</sequence>
<evidence type="ECO:0000256" key="5">
    <source>
        <dbReference type="ARBA" id="ARBA00022842"/>
    </source>
</evidence>
<keyword evidence="2" id="KW-0479">Metal-binding</keyword>
<dbReference type="SUPFAM" id="SSF56059">
    <property type="entry name" value="Glutathione synthetase ATP-binding domain-like"/>
    <property type="match status" value="1"/>
</dbReference>
<name>A0A6S6U267_9BACT</name>
<dbReference type="InterPro" id="IPR005494">
    <property type="entry name" value="GSPS_pre-ATP-grasp-like_dom"/>
</dbReference>
<dbReference type="GO" id="GO:0005524">
    <property type="term" value="F:ATP binding"/>
    <property type="evidence" value="ECO:0007669"/>
    <property type="project" value="UniProtKB-KW"/>
</dbReference>
<dbReference type="Pfam" id="PF03738">
    <property type="entry name" value="GSP_synth"/>
    <property type="match status" value="1"/>
</dbReference>
<reference evidence="7" key="1">
    <citation type="submission" date="2020-01" db="EMBL/GenBank/DDBJ databases">
        <authorList>
            <person name="Meier V. D."/>
            <person name="Meier V D."/>
        </authorList>
    </citation>
    <scope>NUCLEOTIDE SEQUENCE</scope>
    <source>
        <strain evidence="7">HLG_WM_MAG_01</strain>
    </source>
</reference>
<keyword evidence="4" id="KW-0067">ATP-binding</keyword>
<protein>
    <submittedName>
        <fullName evidence="7">Similarity with glutathionylspermidine synthase (EC, group 2)</fullName>
        <ecNumber evidence="7">6.3.1.8</ecNumber>
    </submittedName>
</protein>